<dbReference type="AlphaFoldDB" id="A0A1F7UP01"/>
<feature type="binding site" evidence="8">
    <location>
        <begin position="145"/>
        <end position="147"/>
    </location>
    <ligand>
        <name>ATP</name>
        <dbReference type="ChEBI" id="CHEBI:30616"/>
    </ligand>
</feature>
<evidence type="ECO:0000256" key="5">
    <source>
        <dbReference type="ARBA" id="ARBA00022917"/>
    </source>
</evidence>
<dbReference type="Gene3D" id="3.40.50.620">
    <property type="entry name" value="HUPs"/>
    <property type="match status" value="1"/>
</dbReference>
<name>A0A1F7UP01_9BACT</name>
<accession>A0A1F7UP01</accession>
<dbReference type="Pfam" id="PF00579">
    <property type="entry name" value="tRNA-synt_1b"/>
    <property type="match status" value="1"/>
</dbReference>
<evidence type="ECO:0000256" key="4">
    <source>
        <dbReference type="ARBA" id="ARBA00022840"/>
    </source>
</evidence>
<dbReference type="EC" id="6.1.1.2" evidence="8"/>
<dbReference type="PANTHER" id="PTHR43766:SF1">
    <property type="entry name" value="TRYPTOPHAN--TRNA LIGASE, MITOCHONDRIAL"/>
    <property type="match status" value="1"/>
</dbReference>
<reference evidence="10 11" key="1">
    <citation type="journal article" date="2016" name="Nat. Commun.">
        <title>Thousands of microbial genomes shed light on interconnected biogeochemical processes in an aquifer system.</title>
        <authorList>
            <person name="Anantharaman K."/>
            <person name="Brown C.T."/>
            <person name="Hug L.A."/>
            <person name="Sharon I."/>
            <person name="Castelle C.J."/>
            <person name="Probst A.J."/>
            <person name="Thomas B.C."/>
            <person name="Singh A."/>
            <person name="Wilkins M.J."/>
            <person name="Karaoz U."/>
            <person name="Brodie E.L."/>
            <person name="Williams K.H."/>
            <person name="Hubbard S.S."/>
            <person name="Banfield J.F."/>
        </authorList>
    </citation>
    <scope>NUCLEOTIDE SEQUENCE [LARGE SCALE GENOMIC DNA]</scope>
</reference>
<evidence type="ECO:0000313" key="10">
    <source>
        <dbReference type="EMBL" id="OGL79975.1"/>
    </source>
</evidence>
<keyword evidence="2 8" id="KW-0436">Ligase</keyword>
<dbReference type="PRINTS" id="PR01039">
    <property type="entry name" value="TRNASYNTHTRP"/>
</dbReference>
<dbReference type="NCBIfam" id="TIGR00233">
    <property type="entry name" value="trpS"/>
    <property type="match status" value="1"/>
</dbReference>
<dbReference type="HAMAP" id="MF_00140_B">
    <property type="entry name" value="Trp_tRNA_synth_B"/>
    <property type="match status" value="1"/>
</dbReference>
<dbReference type="STRING" id="1802401.A3B21_01035"/>
<dbReference type="GO" id="GO:0005524">
    <property type="term" value="F:ATP binding"/>
    <property type="evidence" value="ECO:0007669"/>
    <property type="project" value="UniProtKB-UniRule"/>
</dbReference>
<feature type="binding site" evidence="8">
    <location>
        <begin position="17"/>
        <end position="18"/>
    </location>
    <ligand>
        <name>ATP</name>
        <dbReference type="ChEBI" id="CHEBI:30616"/>
    </ligand>
</feature>
<dbReference type="InterPro" id="IPR001412">
    <property type="entry name" value="aa-tRNA-synth_I_CS"/>
</dbReference>
<dbReference type="Proteomes" id="UP000176897">
    <property type="component" value="Unassembled WGS sequence"/>
</dbReference>
<feature type="binding site" evidence="8">
    <location>
        <position position="133"/>
    </location>
    <ligand>
        <name>L-tryptophan</name>
        <dbReference type="ChEBI" id="CHEBI:57912"/>
    </ligand>
</feature>
<evidence type="ECO:0000256" key="6">
    <source>
        <dbReference type="ARBA" id="ARBA00023146"/>
    </source>
</evidence>
<feature type="binding site" evidence="8">
    <location>
        <position position="199"/>
    </location>
    <ligand>
        <name>ATP</name>
        <dbReference type="ChEBI" id="CHEBI:30616"/>
    </ligand>
</feature>
<dbReference type="InterPro" id="IPR024109">
    <property type="entry name" value="Trp-tRNA-ligase_bac-type"/>
</dbReference>
<dbReference type="InterPro" id="IPR002305">
    <property type="entry name" value="aa-tRNA-synth_Ic"/>
</dbReference>
<evidence type="ECO:0000256" key="2">
    <source>
        <dbReference type="ARBA" id="ARBA00022598"/>
    </source>
</evidence>
<sequence>MSKVFSGIRPSGLLHLGNYLGAIKNWIALQAKHDCIFAIVDYHGITTPFEPDELRQNIREVALDYLAVGLDPKHATLIQQSHVPEHVELGWIFQSISPVSWFERVPTYKEKIAQHPEYVNLGLLAYPALMAADILIYKSTLVPVGEDQLPHIELTNDIAKRFNHMFGSPPPLPLPKGEGRVRVEFFPPVKALLTEGARIMSLKDPRKKMSKTGDEGIALSDTPDEVRRKIKTATTDSGREIKAGDDKPALTNLLTIYSEVSGTPIKKLETQYKGKGYAEFKADLAEAVVEFLEPIQKRRKELEKKRGYVEEILSSGAASARPLAQKTLLEVKKKMGLI</sequence>
<dbReference type="GO" id="GO:0004830">
    <property type="term" value="F:tryptophan-tRNA ligase activity"/>
    <property type="evidence" value="ECO:0007669"/>
    <property type="project" value="UniProtKB-UniRule"/>
</dbReference>
<dbReference type="CDD" id="cd00806">
    <property type="entry name" value="TrpRS_core"/>
    <property type="match status" value="1"/>
</dbReference>
<proteinExistence type="inferred from homology"/>
<dbReference type="GO" id="GO:0006436">
    <property type="term" value="P:tryptophanyl-tRNA aminoacylation"/>
    <property type="evidence" value="ECO:0007669"/>
    <property type="project" value="UniProtKB-UniRule"/>
</dbReference>
<keyword evidence="8" id="KW-0963">Cytoplasm</keyword>
<organism evidence="10 11">
    <name type="scientific">Candidatus Uhrbacteria bacterium RIFCSPLOWO2_01_FULL_47_24</name>
    <dbReference type="NCBI Taxonomy" id="1802401"/>
    <lineage>
        <taxon>Bacteria</taxon>
        <taxon>Candidatus Uhriibacteriota</taxon>
    </lineage>
</organism>
<comment type="caution">
    <text evidence="8">Lacks conserved residue(s) required for the propagation of feature annotation.</text>
</comment>
<comment type="catalytic activity">
    <reaction evidence="7 8">
        <text>tRNA(Trp) + L-tryptophan + ATP = L-tryptophyl-tRNA(Trp) + AMP + diphosphate + H(+)</text>
        <dbReference type="Rhea" id="RHEA:24080"/>
        <dbReference type="Rhea" id="RHEA-COMP:9671"/>
        <dbReference type="Rhea" id="RHEA-COMP:9705"/>
        <dbReference type="ChEBI" id="CHEBI:15378"/>
        <dbReference type="ChEBI" id="CHEBI:30616"/>
        <dbReference type="ChEBI" id="CHEBI:33019"/>
        <dbReference type="ChEBI" id="CHEBI:57912"/>
        <dbReference type="ChEBI" id="CHEBI:78442"/>
        <dbReference type="ChEBI" id="CHEBI:78535"/>
        <dbReference type="ChEBI" id="CHEBI:456215"/>
        <dbReference type="EC" id="6.1.1.2"/>
    </reaction>
</comment>
<dbReference type="InterPro" id="IPR002306">
    <property type="entry name" value="Trp-tRNA-ligase"/>
</dbReference>
<dbReference type="PANTHER" id="PTHR43766">
    <property type="entry name" value="TRYPTOPHAN--TRNA LIGASE, MITOCHONDRIAL"/>
    <property type="match status" value="1"/>
</dbReference>
<keyword evidence="6 8" id="KW-0030">Aminoacyl-tRNA synthetase</keyword>
<comment type="caution">
    <text evidence="10">The sequence shown here is derived from an EMBL/GenBank/DDBJ whole genome shotgun (WGS) entry which is preliminary data.</text>
</comment>
<dbReference type="SUPFAM" id="SSF52374">
    <property type="entry name" value="Nucleotidylyl transferase"/>
    <property type="match status" value="1"/>
</dbReference>
<feature type="binding site" evidence="8">
    <location>
        <begin position="9"/>
        <end position="11"/>
    </location>
    <ligand>
        <name>ATP</name>
        <dbReference type="ChEBI" id="CHEBI:30616"/>
    </ligand>
</feature>
<dbReference type="EMBL" id="MGEJ01000019">
    <property type="protein sequence ID" value="OGL79975.1"/>
    <property type="molecule type" value="Genomic_DNA"/>
</dbReference>
<evidence type="ECO:0000256" key="9">
    <source>
        <dbReference type="RuleBase" id="RU363036"/>
    </source>
</evidence>
<dbReference type="InterPro" id="IPR014729">
    <property type="entry name" value="Rossmann-like_a/b/a_fold"/>
</dbReference>
<evidence type="ECO:0000256" key="7">
    <source>
        <dbReference type="ARBA" id="ARBA00049929"/>
    </source>
</evidence>
<evidence type="ECO:0000256" key="1">
    <source>
        <dbReference type="ARBA" id="ARBA00005594"/>
    </source>
</evidence>
<dbReference type="PROSITE" id="PS00178">
    <property type="entry name" value="AA_TRNA_LIGASE_I"/>
    <property type="match status" value="1"/>
</dbReference>
<evidence type="ECO:0000313" key="11">
    <source>
        <dbReference type="Proteomes" id="UP000176897"/>
    </source>
</evidence>
<comment type="similarity">
    <text evidence="1 8 9">Belongs to the class-I aminoacyl-tRNA synthetase family.</text>
</comment>
<dbReference type="InterPro" id="IPR050203">
    <property type="entry name" value="Trp-tRNA_synthetase"/>
</dbReference>
<dbReference type="GO" id="GO:0005829">
    <property type="term" value="C:cytosol"/>
    <property type="evidence" value="ECO:0007669"/>
    <property type="project" value="TreeGrafter"/>
</dbReference>
<dbReference type="Gene3D" id="1.10.240.10">
    <property type="entry name" value="Tyrosyl-Transfer RNA Synthetase"/>
    <property type="match status" value="1"/>
</dbReference>
<keyword evidence="4 8" id="KW-0067">ATP-binding</keyword>
<comment type="function">
    <text evidence="8">Catalyzes the attachment of tryptophan to tRNA(Trp).</text>
</comment>
<feature type="short sequence motif" description="'HIGH' region" evidence="8">
    <location>
        <begin position="10"/>
        <end position="18"/>
    </location>
</feature>
<keyword evidence="5 8" id="KW-0648">Protein biosynthesis</keyword>
<protein>
    <recommendedName>
        <fullName evidence="8">Tryptophan--tRNA ligase</fullName>
        <ecNumber evidence="8">6.1.1.2</ecNumber>
    </recommendedName>
    <alternativeName>
        <fullName evidence="8">Tryptophanyl-tRNA synthetase</fullName>
        <shortName evidence="8">TrpRS</shortName>
    </alternativeName>
</protein>
<comment type="subunit">
    <text evidence="8">Homodimer.</text>
</comment>
<comment type="subcellular location">
    <subcellularLocation>
        <location evidence="8">Cytoplasm</location>
    </subcellularLocation>
</comment>
<dbReference type="FunFam" id="1.10.240.10:FF:000005">
    <property type="entry name" value="Tryptophan--tRNA ligase"/>
    <property type="match status" value="1"/>
</dbReference>
<evidence type="ECO:0000256" key="8">
    <source>
        <dbReference type="HAMAP-Rule" id="MF_00140"/>
    </source>
</evidence>
<keyword evidence="3 8" id="KW-0547">Nucleotide-binding</keyword>
<evidence type="ECO:0000256" key="3">
    <source>
        <dbReference type="ARBA" id="ARBA00022741"/>
    </source>
</evidence>
<gene>
    <name evidence="8" type="primary">trpS</name>
    <name evidence="10" type="ORF">A3B21_01035</name>
</gene>